<keyword evidence="4 6" id="KW-0949">S-adenosyl-L-methionine</keyword>
<evidence type="ECO:0000256" key="4">
    <source>
        <dbReference type="ARBA" id="ARBA00022691"/>
    </source>
</evidence>
<evidence type="ECO:0000256" key="2">
    <source>
        <dbReference type="ARBA" id="ARBA00022603"/>
    </source>
</evidence>
<evidence type="ECO:0000256" key="3">
    <source>
        <dbReference type="ARBA" id="ARBA00022679"/>
    </source>
</evidence>
<sequence length="346" mass="39262">MKNRNKIVDLFCGCGGLSRGFEMAGFEVAAAIDMWSDAVNTYNHNAKGHKAYCEDIHNWDNTFLDRLNADGSIVGVIGGPPCQGYSTVGTRDINDPRNHLYREYCRVVEHLNPDFFVIENVKGLTTLAKGAFRDDIIRRFEKIGYHVKYQILNAADYGVPQNRHRVFFVGMKSDKFDFDEIEKVEHIVTASEAIGDLPSLIGAEKITKYTAAPQTPYEKMIRDGSTTLMNHEGTNHSDQTRHIISLIKDGGKIKDLPEEYWNVRKYNKAFERMGSDRPSNTVDTGHRNYFHYKENRIPSVRENARLQSFPDTFEVLGSKTSQYKQIGNAVPPLLAYAVAKEIKKTL</sequence>
<keyword evidence="2 6" id="KW-0489">Methyltransferase</keyword>
<dbReference type="GO" id="GO:0003886">
    <property type="term" value="F:DNA (cytosine-5-)-methyltransferase activity"/>
    <property type="evidence" value="ECO:0007669"/>
    <property type="project" value="UniProtKB-EC"/>
</dbReference>
<keyword evidence="5" id="KW-0680">Restriction system</keyword>
<dbReference type="RefSeq" id="WP_075443414.1">
    <property type="nucleotide sequence ID" value="NZ_FOQK01000011.1"/>
</dbReference>
<dbReference type="SUPFAM" id="SSF53335">
    <property type="entry name" value="S-adenosyl-L-methionine-dependent methyltransferases"/>
    <property type="match status" value="1"/>
</dbReference>
<dbReference type="PANTHER" id="PTHR10629">
    <property type="entry name" value="CYTOSINE-SPECIFIC METHYLTRANSFERASE"/>
    <property type="match status" value="1"/>
</dbReference>
<dbReference type="GO" id="GO:0009307">
    <property type="term" value="P:DNA restriction-modification system"/>
    <property type="evidence" value="ECO:0007669"/>
    <property type="project" value="UniProtKB-KW"/>
</dbReference>
<dbReference type="InterPro" id="IPR001525">
    <property type="entry name" value="C5_MeTfrase"/>
</dbReference>
<protein>
    <recommendedName>
        <fullName evidence="1">DNA (cytosine-5-)-methyltransferase</fullName>
        <ecNumber evidence="1">2.1.1.37</ecNumber>
    </recommendedName>
</protein>
<evidence type="ECO:0000256" key="1">
    <source>
        <dbReference type="ARBA" id="ARBA00011975"/>
    </source>
</evidence>
<dbReference type="InterPro" id="IPR031303">
    <property type="entry name" value="C5_meth_CS"/>
</dbReference>
<dbReference type="PROSITE" id="PS51679">
    <property type="entry name" value="SAM_MT_C5"/>
    <property type="match status" value="1"/>
</dbReference>
<dbReference type="OrthoDB" id="9813719at2"/>
<dbReference type="AlphaFoldDB" id="A0A1I3ER61"/>
<dbReference type="PRINTS" id="PR00105">
    <property type="entry name" value="C5METTRFRASE"/>
</dbReference>
<dbReference type="Pfam" id="PF00145">
    <property type="entry name" value="DNA_methylase"/>
    <property type="match status" value="1"/>
</dbReference>
<dbReference type="PROSITE" id="PS00095">
    <property type="entry name" value="C5_MTASE_2"/>
    <property type="match status" value="1"/>
</dbReference>
<reference evidence="8 9" key="1">
    <citation type="submission" date="2016-10" db="EMBL/GenBank/DDBJ databases">
        <authorList>
            <person name="de Groot N.N."/>
        </authorList>
    </citation>
    <scope>NUCLEOTIDE SEQUENCE [LARGE SCALE GENOMIC DNA]</scope>
    <source>
        <strain evidence="8 9">Z108</strain>
    </source>
</reference>
<dbReference type="GO" id="GO:0032259">
    <property type="term" value="P:methylation"/>
    <property type="evidence" value="ECO:0007669"/>
    <property type="project" value="UniProtKB-KW"/>
</dbReference>
<dbReference type="Gene3D" id="3.40.50.150">
    <property type="entry name" value="Vaccinia Virus protein VP39"/>
    <property type="match status" value="1"/>
</dbReference>
<dbReference type="Proteomes" id="UP000183639">
    <property type="component" value="Unassembled WGS sequence"/>
</dbReference>
<name>A0A1I3ER61_SELRU</name>
<evidence type="ECO:0000256" key="5">
    <source>
        <dbReference type="ARBA" id="ARBA00022747"/>
    </source>
</evidence>
<feature type="active site" evidence="6">
    <location>
        <position position="82"/>
    </location>
</feature>
<proteinExistence type="inferred from homology"/>
<evidence type="ECO:0000256" key="6">
    <source>
        <dbReference type="PROSITE-ProRule" id="PRU01016"/>
    </source>
</evidence>
<organism evidence="8 9">
    <name type="scientific">Selenomonas ruminantium</name>
    <dbReference type="NCBI Taxonomy" id="971"/>
    <lineage>
        <taxon>Bacteria</taxon>
        <taxon>Bacillati</taxon>
        <taxon>Bacillota</taxon>
        <taxon>Negativicutes</taxon>
        <taxon>Selenomonadales</taxon>
        <taxon>Selenomonadaceae</taxon>
        <taxon>Selenomonas</taxon>
    </lineage>
</organism>
<dbReference type="Gene3D" id="3.90.120.10">
    <property type="entry name" value="DNA Methylase, subunit A, domain 2"/>
    <property type="match status" value="1"/>
</dbReference>
<dbReference type="InterPro" id="IPR029063">
    <property type="entry name" value="SAM-dependent_MTases_sf"/>
</dbReference>
<evidence type="ECO:0000313" key="9">
    <source>
        <dbReference type="Proteomes" id="UP000183639"/>
    </source>
</evidence>
<accession>A0A1I3ER61</accession>
<evidence type="ECO:0000313" key="8">
    <source>
        <dbReference type="EMBL" id="SFI01428.1"/>
    </source>
</evidence>
<dbReference type="EC" id="2.1.1.37" evidence="1"/>
<keyword evidence="3 6" id="KW-0808">Transferase</keyword>
<dbReference type="EMBL" id="FOQK01000011">
    <property type="protein sequence ID" value="SFI01428.1"/>
    <property type="molecule type" value="Genomic_DNA"/>
</dbReference>
<evidence type="ECO:0000256" key="7">
    <source>
        <dbReference type="RuleBase" id="RU000416"/>
    </source>
</evidence>
<comment type="similarity">
    <text evidence="6 7">Belongs to the class I-like SAM-binding methyltransferase superfamily. C5-methyltransferase family.</text>
</comment>
<dbReference type="CDD" id="cd00315">
    <property type="entry name" value="Cyt_C5_DNA_methylase"/>
    <property type="match status" value="1"/>
</dbReference>
<dbReference type="GO" id="GO:0044027">
    <property type="term" value="P:negative regulation of gene expression via chromosomal CpG island methylation"/>
    <property type="evidence" value="ECO:0007669"/>
    <property type="project" value="TreeGrafter"/>
</dbReference>
<gene>
    <name evidence="8" type="ORF">SAMN04487861_11151</name>
</gene>
<dbReference type="NCBIfam" id="TIGR00675">
    <property type="entry name" value="dcm"/>
    <property type="match status" value="1"/>
</dbReference>
<dbReference type="GO" id="GO:0003677">
    <property type="term" value="F:DNA binding"/>
    <property type="evidence" value="ECO:0007669"/>
    <property type="project" value="TreeGrafter"/>
</dbReference>
<dbReference type="InterPro" id="IPR050390">
    <property type="entry name" value="C5-Methyltransferase"/>
</dbReference>
<dbReference type="PANTHER" id="PTHR10629:SF52">
    <property type="entry name" value="DNA (CYTOSINE-5)-METHYLTRANSFERASE 1"/>
    <property type="match status" value="1"/>
</dbReference>